<dbReference type="InterPro" id="IPR036388">
    <property type="entry name" value="WH-like_DNA-bd_sf"/>
</dbReference>
<dbReference type="InterPro" id="IPR000835">
    <property type="entry name" value="HTH_MarR-typ"/>
</dbReference>
<dbReference type="OrthoDB" id="122135at2"/>
<dbReference type="GO" id="GO:0003700">
    <property type="term" value="F:DNA-binding transcription factor activity"/>
    <property type="evidence" value="ECO:0007669"/>
    <property type="project" value="InterPro"/>
</dbReference>
<sequence>MDANQVDALRAAVSRLARRLRNEAPTARPLSATGIAVLGLLRREGPTTLQALACAEHVRPPTMTRIVDRLVEMGMVTKQPNPDDRRSTIVHLDPTGADYLAATVRQRSTWLASRIDTLTEEEREALSHAIPALQKLATT</sequence>
<dbReference type="EMBL" id="PPCV01000004">
    <property type="protein sequence ID" value="RXW32285.1"/>
    <property type="molecule type" value="Genomic_DNA"/>
</dbReference>
<evidence type="ECO:0000259" key="1">
    <source>
        <dbReference type="PROSITE" id="PS50995"/>
    </source>
</evidence>
<dbReference type="Proteomes" id="UP000290624">
    <property type="component" value="Unassembled WGS sequence"/>
</dbReference>
<name>A0A4Q2EJY6_9ACTN</name>
<organism evidence="2 3">
    <name type="scientific">Propioniciclava flava</name>
    <dbReference type="NCBI Taxonomy" id="2072026"/>
    <lineage>
        <taxon>Bacteria</taxon>
        <taxon>Bacillati</taxon>
        <taxon>Actinomycetota</taxon>
        <taxon>Actinomycetes</taxon>
        <taxon>Propionibacteriales</taxon>
        <taxon>Propionibacteriaceae</taxon>
        <taxon>Propioniciclava</taxon>
    </lineage>
</organism>
<gene>
    <name evidence="2" type="ORF">C1706_06925</name>
</gene>
<dbReference type="InterPro" id="IPR052526">
    <property type="entry name" value="HTH-type_Bedaq_tolerance"/>
</dbReference>
<evidence type="ECO:0000313" key="2">
    <source>
        <dbReference type="EMBL" id="RXW32285.1"/>
    </source>
</evidence>
<dbReference type="PANTHER" id="PTHR39515:SF2">
    <property type="entry name" value="HTH-TYPE TRANSCRIPTIONAL REGULATOR RV0880"/>
    <property type="match status" value="1"/>
</dbReference>
<dbReference type="RefSeq" id="WP_129458497.1">
    <property type="nucleotide sequence ID" value="NZ_PPCV01000004.1"/>
</dbReference>
<feature type="domain" description="HTH marR-type" evidence="1">
    <location>
        <begin position="6"/>
        <end position="135"/>
    </location>
</feature>
<proteinExistence type="predicted"/>
<reference evidence="2 3" key="1">
    <citation type="submission" date="2018-01" db="EMBL/GenBank/DDBJ databases">
        <title>Lactibacter flavus gen. nov., sp. nov., a novel bacterium of the family Propionibacteriaceae isolated from raw milk and dairy products.</title>
        <authorList>
            <person name="Wenning M."/>
            <person name="Breitenwieser F."/>
            <person name="Huptas C."/>
            <person name="von Neubeck M."/>
            <person name="Busse H.-J."/>
            <person name="Scherer S."/>
        </authorList>
    </citation>
    <scope>NUCLEOTIDE SEQUENCE [LARGE SCALE GENOMIC DNA]</scope>
    <source>
        <strain evidence="2 3">VG341</strain>
    </source>
</reference>
<accession>A0A4Q2EJY6</accession>
<evidence type="ECO:0000313" key="3">
    <source>
        <dbReference type="Proteomes" id="UP000290624"/>
    </source>
</evidence>
<dbReference type="SUPFAM" id="SSF46785">
    <property type="entry name" value="Winged helix' DNA-binding domain"/>
    <property type="match status" value="1"/>
</dbReference>
<dbReference type="PROSITE" id="PS50995">
    <property type="entry name" value="HTH_MARR_2"/>
    <property type="match status" value="1"/>
</dbReference>
<dbReference type="SMART" id="SM00347">
    <property type="entry name" value="HTH_MARR"/>
    <property type="match status" value="1"/>
</dbReference>
<dbReference type="PANTHER" id="PTHR39515">
    <property type="entry name" value="CONSERVED PROTEIN"/>
    <property type="match status" value="1"/>
</dbReference>
<protein>
    <submittedName>
        <fullName evidence="2">MarR family transcriptional regulator</fullName>
    </submittedName>
</protein>
<dbReference type="Gene3D" id="1.10.10.10">
    <property type="entry name" value="Winged helix-like DNA-binding domain superfamily/Winged helix DNA-binding domain"/>
    <property type="match status" value="1"/>
</dbReference>
<dbReference type="InterPro" id="IPR036390">
    <property type="entry name" value="WH_DNA-bd_sf"/>
</dbReference>
<dbReference type="AlphaFoldDB" id="A0A4Q2EJY6"/>
<dbReference type="Pfam" id="PF01047">
    <property type="entry name" value="MarR"/>
    <property type="match status" value="1"/>
</dbReference>
<comment type="caution">
    <text evidence="2">The sequence shown here is derived from an EMBL/GenBank/DDBJ whole genome shotgun (WGS) entry which is preliminary data.</text>
</comment>
<keyword evidence="3" id="KW-1185">Reference proteome</keyword>